<evidence type="ECO:0000313" key="3">
    <source>
        <dbReference type="Proteomes" id="UP001203410"/>
    </source>
</evidence>
<dbReference type="EMBL" id="JAMGBA010000001">
    <property type="protein sequence ID" value="MCL6697718.1"/>
    <property type="molecule type" value="Genomic_DNA"/>
</dbReference>
<reference evidence="2 3" key="1">
    <citation type="submission" date="2022-05" db="EMBL/GenBank/DDBJ databases">
        <authorList>
            <person name="Jo J.-H."/>
            <person name="Im W.-T."/>
        </authorList>
    </citation>
    <scope>NUCLEOTIDE SEQUENCE [LARGE SCALE GENOMIC DNA]</scope>
    <source>
        <strain evidence="2 3">NSE70-1</strain>
    </source>
</reference>
<dbReference type="PROSITE" id="PS51318">
    <property type="entry name" value="TAT"/>
    <property type="match status" value="1"/>
</dbReference>
<gene>
    <name evidence="2" type="ORF">LZ496_02830</name>
</gene>
<keyword evidence="1" id="KW-0732">Signal</keyword>
<dbReference type="Pfam" id="PF05960">
    <property type="entry name" value="DUF885"/>
    <property type="match status" value="1"/>
</dbReference>
<dbReference type="Proteomes" id="UP001203410">
    <property type="component" value="Unassembled WGS sequence"/>
</dbReference>
<dbReference type="PANTHER" id="PTHR33361:SF2">
    <property type="entry name" value="DUF885 DOMAIN-CONTAINING PROTEIN"/>
    <property type="match status" value="1"/>
</dbReference>
<dbReference type="PANTHER" id="PTHR33361">
    <property type="entry name" value="GLR0591 PROTEIN"/>
    <property type="match status" value="1"/>
</dbReference>
<dbReference type="InterPro" id="IPR006311">
    <property type="entry name" value="TAT_signal"/>
</dbReference>
<sequence length="614" mass="67168">MNDLSFSRRQAVAALSAGVAAVALPGSARALTQAATASSEADVVALLDSIGENLLALSPESATSLGIDTGAKASYRARLSDRSQAGQDKIAATLRADLARAEAVNTAAVTHSTRTSVEVVKSAYRVALDGFAQPYGDVAVGGWRNTPYVVIQNVGAYLDVPRFLDTDHRVENAQDAEAYLARLESYPVQLEGELARLKDAGGKGLIAPAFLIDKAVNQMTVSVKNAREGGGLVESIERRTKDIPGDWAARARAIAQQKVAPALERQLAELQSQRTRATMDAGMWARPHGPEFYQWALRASTTTKMTPDEIHKMGLEQVAELHGRMDVILKKLGYSQGTVGARMTALSNDPRYKFAEGDPGRAEIMAFIQERLKIIRAQLPRAFRTLVRGNLEVKRLPPEEEPGAPGAYGGAGSIDGSIPGKFWINLRTTDLHRKYDLPDLAHHEAIPGHVWQGEYSNQLPLIRAMLAFNAYSEGWALYAEQLADELGVYDDFEVGRLGYLQSLAFRAIRLVVDTGLHHKRWTREQGVRYFVEVNGSKQEEVASEVDRYCSWVGQACGYKIGHTEIVRQRTRAQKALGPTRYDLRDFDDTVVKGGNVPLDVLAKNIDEYIATAKG</sequence>
<feature type="chain" id="PRO_5046034451" evidence="1">
    <location>
        <begin position="31"/>
        <end position="614"/>
    </location>
</feature>
<dbReference type="RefSeq" id="WP_249903075.1">
    <property type="nucleotide sequence ID" value="NZ_JAMGBA010000001.1"/>
</dbReference>
<proteinExistence type="predicted"/>
<keyword evidence="3" id="KW-1185">Reference proteome</keyword>
<accession>A0ABT0RSA7</accession>
<evidence type="ECO:0000256" key="1">
    <source>
        <dbReference type="SAM" id="SignalP"/>
    </source>
</evidence>
<dbReference type="InterPro" id="IPR010281">
    <property type="entry name" value="DUF885"/>
</dbReference>
<feature type="signal peptide" evidence="1">
    <location>
        <begin position="1"/>
        <end position="30"/>
    </location>
</feature>
<evidence type="ECO:0000313" key="2">
    <source>
        <dbReference type="EMBL" id="MCL6697718.1"/>
    </source>
</evidence>
<protein>
    <submittedName>
        <fullName evidence="2">DUF885 domain-containing protein</fullName>
    </submittedName>
</protein>
<name>A0ABT0RSA7_9SPHN</name>
<comment type="caution">
    <text evidence="2">The sequence shown here is derived from an EMBL/GenBank/DDBJ whole genome shotgun (WGS) entry which is preliminary data.</text>
</comment>
<organism evidence="2 3">
    <name type="scientific">Sphingomonas caseinilyticus</name>
    <dbReference type="NCBI Taxonomy" id="2908205"/>
    <lineage>
        <taxon>Bacteria</taxon>
        <taxon>Pseudomonadati</taxon>
        <taxon>Pseudomonadota</taxon>
        <taxon>Alphaproteobacteria</taxon>
        <taxon>Sphingomonadales</taxon>
        <taxon>Sphingomonadaceae</taxon>
        <taxon>Sphingomonas</taxon>
    </lineage>
</organism>